<evidence type="ECO:0000259" key="1">
    <source>
        <dbReference type="PROSITE" id="PS50835"/>
    </source>
</evidence>
<dbReference type="GO" id="GO:0004672">
    <property type="term" value="F:protein kinase activity"/>
    <property type="evidence" value="ECO:0007669"/>
    <property type="project" value="TreeGrafter"/>
</dbReference>
<reference evidence="2 3" key="1">
    <citation type="submission" date="2021-06" db="EMBL/GenBank/DDBJ databases">
        <title>Caerostris extrusa draft genome.</title>
        <authorList>
            <person name="Kono N."/>
            <person name="Arakawa K."/>
        </authorList>
    </citation>
    <scope>NUCLEOTIDE SEQUENCE [LARGE SCALE GENOMIC DNA]</scope>
</reference>
<dbReference type="SMART" id="SM00408">
    <property type="entry name" value="IGc2"/>
    <property type="match status" value="1"/>
</dbReference>
<dbReference type="PROSITE" id="PS50835">
    <property type="entry name" value="IG_LIKE"/>
    <property type="match status" value="1"/>
</dbReference>
<keyword evidence="3" id="KW-1185">Reference proteome</keyword>
<dbReference type="InterPro" id="IPR013783">
    <property type="entry name" value="Ig-like_fold"/>
</dbReference>
<dbReference type="SUPFAM" id="SSF48726">
    <property type="entry name" value="Immunoglobulin"/>
    <property type="match status" value="2"/>
</dbReference>
<dbReference type="SMART" id="SM00409">
    <property type="entry name" value="IG"/>
    <property type="match status" value="1"/>
</dbReference>
<organism evidence="2 3">
    <name type="scientific">Caerostris extrusa</name>
    <name type="common">Bark spider</name>
    <name type="synonym">Caerostris bankana</name>
    <dbReference type="NCBI Taxonomy" id="172846"/>
    <lineage>
        <taxon>Eukaryota</taxon>
        <taxon>Metazoa</taxon>
        <taxon>Ecdysozoa</taxon>
        <taxon>Arthropoda</taxon>
        <taxon>Chelicerata</taxon>
        <taxon>Arachnida</taxon>
        <taxon>Araneae</taxon>
        <taxon>Araneomorphae</taxon>
        <taxon>Entelegynae</taxon>
        <taxon>Araneoidea</taxon>
        <taxon>Araneidae</taxon>
        <taxon>Caerostris</taxon>
    </lineage>
</organism>
<dbReference type="FunFam" id="2.60.40.10:FF:000333">
    <property type="entry name" value="Down syndrome cell adhesion molecule"/>
    <property type="match status" value="1"/>
</dbReference>
<dbReference type="InterPro" id="IPR036179">
    <property type="entry name" value="Ig-like_dom_sf"/>
</dbReference>
<evidence type="ECO:0000313" key="3">
    <source>
        <dbReference type="Proteomes" id="UP001054945"/>
    </source>
</evidence>
<feature type="non-terminal residue" evidence="2">
    <location>
        <position position="1"/>
    </location>
</feature>
<protein>
    <submittedName>
        <fullName evidence="2">Titin</fullName>
    </submittedName>
</protein>
<sequence length="167" mass="18765">ATKPEINPFHFGTLKIGERVSVTCVVRVGQPPFTFTWLKDGSTIQEMEVITIRNIDEFNSNLAITRLGPEHNGNYTCRVSNRKGSSEQSDVLTMMDQPPLIFIWLKDGSAIQEMEAITIRNIEEFNSNLAIIRLGPEHNDNSTCGVRNRRGSSEQSDVLTMIEKALK</sequence>
<dbReference type="EMBL" id="BPLR01013379">
    <property type="protein sequence ID" value="GIY60806.1"/>
    <property type="molecule type" value="Genomic_DNA"/>
</dbReference>
<dbReference type="PANTHER" id="PTHR47633">
    <property type="entry name" value="IMMUNOGLOBULIN"/>
    <property type="match status" value="1"/>
</dbReference>
<dbReference type="AlphaFoldDB" id="A0AAV4USB5"/>
<dbReference type="Gene3D" id="2.60.40.10">
    <property type="entry name" value="Immunoglobulins"/>
    <property type="match status" value="2"/>
</dbReference>
<name>A0AAV4USB5_CAEEX</name>
<dbReference type="InterPro" id="IPR003598">
    <property type="entry name" value="Ig_sub2"/>
</dbReference>
<gene>
    <name evidence="2" type="primary">Ttn_0</name>
    <name evidence="2" type="ORF">CEXT_646111</name>
</gene>
<feature type="domain" description="Ig-like" evidence="1">
    <location>
        <begin position="4"/>
        <end position="93"/>
    </location>
</feature>
<dbReference type="Proteomes" id="UP001054945">
    <property type="component" value="Unassembled WGS sequence"/>
</dbReference>
<dbReference type="InterPro" id="IPR003599">
    <property type="entry name" value="Ig_sub"/>
</dbReference>
<evidence type="ECO:0000313" key="2">
    <source>
        <dbReference type="EMBL" id="GIY60806.1"/>
    </source>
</evidence>
<proteinExistence type="predicted"/>
<accession>A0AAV4USB5</accession>
<dbReference type="PANTHER" id="PTHR47633:SF7">
    <property type="entry name" value="TITIN HOMOLOG"/>
    <property type="match status" value="1"/>
</dbReference>
<dbReference type="InterPro" id="IPR007110">
    <property type="entry name" value="Ig-like_dom"/>
</dbReference>
<dbReference type="Pfam" id="PF13927">
    <property type="entry name" value="Ig_3"/>
    <property type="match status" value="1"/>
</dbReference>
<comment type="caution">
    <text evidence="2">The sequence shown here is derived from an EMBL/GenBank/DDBJ whole genome shotgun (WGS) entry which is preliminary data.</text>
</comment>